<name>A0A4V3WQ44_CAMSN</name>
<dbReference type="Proteomes" id="UP000306102">
    <property type="component" value="Unassembled WGS sequence"/>
</dbReference>
<protein>
    <recommendedName>
        <fullName evidence="4">Mediator complex subunit 15 KIX domain-containing protein</fullName>
    </recommendedName>
</protein>
<dbReference type="InterPro" id="IPR044661">
    <property type="entry name" value="MED15a/b/c-like"/>
</dbReference>
<dbReference type="PANTHER" id="PTHR33137">
    <property type="entry name" value="MEDIATOR OF RNA POLYMERASE II TRANSCRIPTION SUBUNIT 15A-RELATED"/>
    <property type="match status" value="1"/>
</dbReference>
<keyword evidence="3" id="KW-1185">Reference proteome</keyword>
<evidence type="ECO:0000313" key="3">
    <source>
        <dbReference type="Proteomes" id="UP000306102"/>
    </source>
</evidence>
<evidence type="ECO:0008006" key="4">
    <source>
        <dbReference type="Google" id="ProtNLM"/>
    </source>
</evidence>
<feature type="compositionally biased region" description="Low complexity" evidence="1">
    <location>
        <begin position="748"/>
        <end position="764"/>
    </location>
</feature>
<dbReference type="EMBL" id="SDRB02002799">
    <property type="protein sequence ID" value="THG18857.1"/>
    <property type="molecule type" value="Genomic_DNA"/>
</dbReference>
<dbReference type="GO" id="GO:0003713">
    <property type="term" value="F:transcription coactivator activity"/>
    <property type="evidence" value="ECO:0007669"/>
    <property type="project" value="InterPro"/>
</dbReference>
<dbReference type="GO" id="GO:0031490">
    <property type="term" value="F:chromatin DNA binding"/>
    <property type="evidence" value="ECO:0007669"/>
    <property type="project" value="InterPro"/>
</dbReference>
<evidence type="ECO:0000256" key="1">
    <source>
        <dbReference type="SAM" id="MobiDB-lite"/>
    </source>
</evidence>
<sequence length="1125" mass="125087">MMDDPSYIPVNSDLNIGIDGDNWIEDISILVSLANPNNLSQPDNFSVKLEKKLYEDAATKSDFMSRICQKIMPMESLYYHGSSAASSSSDLVQTTRTETAGHGSSLQNMSAYSHEPVGNLVGPSTQSSIFANIHRESPRSQPLQQVVPQLQHQQLRQQLFKQKVQQPHIQPSLMQPNIQYSHHEQQDQQILSLPIELQYSQQPMFTTVQDQQQTGQRQNATILQQNHHVGLLEKKQQLPSYQQNMSTPFNQSLGLQSNVSGLQQQKQFIGARSDMLKRQPHQHALNVLQQPEVAAPQQSVHQTTQPMQLHQLMGLQDQRNSLQESMQKRHHNSVALLPQNGFIDQQKQTEQSQRVLPQASSASLDSTCQIECAALADWHDQGYRELESVRDMYLTEVIRFYKRIRELCLQPPSAELATKYEKTRIFMEKTIKFLEMPRADIVRCSKDKFYHYLKLIISYVNSFRNKNTVPSQQYGQQLQHGSQSQIPQLQQQINMKLQFHSMSPGLTGAPSGSPQLAMQQRIPNSQANKINLLHNGSLTGSEPKNAWSPLQHGSTHQNIVSRPQQTNIINALHSGSLNGMEQRSASGPLRHGAVRSLFPNMMSTVQQTNFSHMTTVNALDPTTSSLPSSSTNPFLNLKQEHKHQTMQAQTLQQPMQQPLIEQKKQLKFMQKIYEVNEPKVGRVIGFSSGVPQQYHSVGQQMEYSPQYFLPSTPHMNVGSPQTSQHSSPHIDQKNLLSPLSRAGTPLQSAASPFVVPSPSTPLTPSSLPLDPEIHSSGISPLSVAENTEHPQTPVGVAEIQSQATIQNQFLAIGTPEISVSPLLAEFNGPEDNHETNAKELSFKCLLEAVKSVSPKALSTSVRDIGLVINTIDRIAGTTTYDEFGVAISDDLAANISHCLQGRNFSLDCEGTSSKRKRHISTTASDFLSLPLNENDGLERLCCQTPDVVSNATSRIKRPRIELNDALLDEIKEINQKLVETVIDVISDSTEYAAKGGFGEGTIVRCSYSALGLGGNFKQQYSSSRMLSILPVQLLVPADYPNSSPILVNTSPIGKRDAKELENLSERARLRFSLSLCELSQPMSLGEMARTWDVCARTVLSEFAQSMGGGSFSTTYGTWENCITAS</sequence>
<feature type="region of interest" description="Disordered" evidence="1">
    <location>
        <begin position="706"/>
        <end position="764"/>
    </location>
</feature>
<comment type="caution">
    <text evidence="2">The sequence shown here is derived from an EMBL/GenBank/DDBJ whole genome shotgun (WGS) entry which is preliminary data.</text>
</comment>
<dbReference type="AlphaFoldDB" id="A0A4V3WQ44"/>
<proteinExistence type="predicted"/>
<feature type="compositionally biased region" description="Polar residues" evidence="1">
    <location>
        <begin position="718"/>
        <end position="737"/>
    </location>
</feature>
<accession>A0A4V3WQ44</accession>
<evidence type="ECO:0000313" key="2">
    <source>
        <dbReference type="EMBL" id="THG18857.1"/>
    </source>
</evidence>
<dbReference type="PANTHER" id="PTHR33137:SF4">
    <property type="entry name" value="MEDIATOR OF RNA POLYMERASE II TRANSCRIPTION SUBUNIT 15A-RELATED"/>
    <property type="match status" value="1"/>
</dbReference>
<reference evidence="2 3" key="1">
    <citation type="journal article" date="2018" name="Proc. Natl. Acad. Sci. U.S.A.">
        <title>Draft genome sequence of Camellia sinensis var. sinensis provides insights into the evolution of the tea genome and tea quality.</title>
        <authorList>
            <person name="Wei C."/>
            <person name="Yang H."/>
            <person name="Wang S."/>
            <person name="Zhao J."/>
            <person name="Liu C."/>
            <person name="Gao L."/>
            <person name="Xia E."/>
            <person name="Lu Y."/>
            <person name="Tai Y."/>
            <person name="She G."/>
            <person name="Sun J."/>
            <person name="Cao H."/>
            <person name="Tong W."/>
            <person name="Gao Q."/>
            <person name="Li Y."/>
            <person name="Deng W."/>
            <person name="Jiang X."/>
            <person name="Wang W."/>
            <person name="Chen Q."/>
            <person name="Zhang S."/>
            <person name="Li H."/>
            <person name="Wu J."/>
            <person name="Wang P."/>
            <person name="Li P."/>
            <person name="Shi C."/>
            <person name="Zheng F."/>
            <person name="Jian J."/>
            <person name="Huang B."/>
            <person name="Shan D."/>
            <person name="Shi M."/>
            <person name="Fang C."/>
            <person name="Yue Y."/>
            <person name="Li F."/>
            <person name="Li D."/>
            <person name="Wei S."/>
            <person name="Han B."/>
            <person name="Jiang C."/>
            <person name="Yin Y."/>
            <person name="Xia T."/>
            <person name="Zhang Z."/>
            <person name="Bennetzen J.L."/>
            <person name="Zhao S."/>
            <person name="Wan X."/>
        </authorList>
    </citation>
    <scope>NUCLEOTIDE SEQUENCE [LARGE SCALE GENOMIC DNA]</scope>
    <source>
        <strain evidence="3">cv. Shuchazao</strain>
        <tissue evidence="2">Leaf</tissue>
    </source>
</reference>
<organism evidence="2 3">
    <name type="scientific">Camellia sinensis var. sinensis</name>
    <name type="common">China tea</name>
    <dbReference type="NCBI Taxonomy" id="542762"/>
    <lineage>
        <taxon>Eukaryota</taxon>
        <taxon>Viridiplantae</taxon>
        <taxon>Streptophyta</taxon>
        <taxon>Embryophyta</taxon>
        <taxon>Tracheophyta</taxon>
        <taxon>Spermatophyta</taxon>
        <taxon>Magnoliopsida</taxon>
        <taxon>eudicotyledons</taxon>
        <taxon>Gunneridae</taxon>
        <taxon>Pentapetalae</taxon>
        <taxon>asterids</taxon>
        <taxon>Ericales</taxon>
        <taxon>Theaceae</taxon>
        <taxon>Camellia</taxon>
    </lineage>
</organism>
<gene>
    <name evidence="2" type="ORF">TEA_005636</name>
</gene>
<dbReference type="STRING" id="542762.A0A4V3WQ44"/>